<feature type="compositionally biased region" description="Low complexity" evidence="5">
    <location>
        <begin position="813"/>
        <end position="828"/>
    </location>
</feature>
<dbReference type="STRING" id="7375.A0A0L0CJF4"/>
<dbReference type="PROSITE" id="PS51180">
    <property type="entry name" value="BRO1"/>
    <property type="match status" value="1"/>
</dbReference>
<feature type="compositionally biased region" description="Low complexity" evidence="5">
    <location>
        <begin position="1031"/>
        <end position="1045"/>
    </location>
</feature>
<comment type="caution">
    <text evidence="8">The sequence shown here is derived from an EMBL/GenBank/DDBJ whole genome shotgun (WGS) entry which is preliminary data.</text>
</comment>
<organism evidence="8 9">
    <name type="scientific">Lucilia cuprina</name>
    <name type="common">Green bottle fly</name>
    <name type="synonym">Australian sheep blowfly</name>
    <dbReference type="NCBI Taxonomy" id="7375"/>
    <lineage>
        <taxon>Eukaryota</taxon>
        <taxon>Metazoa</taxon>
        <taxon>Ecdysozoa</taxon>
        <taxon>Arthropoda</taxon>
        <taxon>Hexapoda</taxon>
        <taxon>Insecta</taxon>
        <taxon>Pterygota</taxon>
        <taxon>Neoptera</taxon>
        <taxon>Endopterygota</taxon>
        <taxon>Diptera</taxon>
        <taxon>Brachycera</taxon>
        <taxon>Muscomorpha</taxon>
        <taxon>Oestroidea</taxon>
        <taxon>Calliphoridae</taxon>
        <taxon>Luciliinae</taxon>
        <taxon>Lucilia</taxon>
    </lineage>
</organism>
<evidence type="ECO:0000259" key="7">
    <source>
        <dbReference type="PROSITE" id="PS51180"/>
    </source>
</evidence>
<dbReference type="Gene3D" id="3.90.190.10">
    <property type="entry name" value="Protein tyrosine phosphatase superfamily"/>
    <property type="match status" value="1"/>
</dbReference>
<keyword evidence="4" id="KW-0967">Endosome</keyword>
<evidence type="ECO:0000256" key="2">
    <source>
        <dbReference type="ARBA" id="ARBA00004496"/>
    </source>
</evidence>
<evidence type="ECO:0000256" key="3">
    <source>
        <dbReference type="ARBA" id="ARBA00022490"/>
    </source>
</evidence>
<feature type="region of interest" description="Disordered" evidence="5">
    <location>
        <begin position="805"/>
        <end position="837"/>
    </location>
</feature>
<feature type="compositionally biased region" description="Low complexity" evidence="5">
    <location>
        <begin position="1314"/>
        <end position="1366"/>
    </location>
</feature>
<dbReference type="Gene3D" id="1.25.40.280">
    <property type="entry name" value="alix/aip1 like domains"/>
    <property type="match status" value="1"/>
</dbReference>
<dbReference type="Gene3D" id="1.20.120.560">
    <property type="entry name" value="alix/aip1 in complex with the ypdl late domain"/>
    <property type="match status" value="1"/>
</dbReference>
<dbReference type="Proteomes" id="UP000037069">
    <property type="component" value="Unassembled WGS sequence"/>
</dbReference>
<sequence>MEAVPRLHMLSFPNKSSPEGTSFAGLKKYIAEFYQENPDNYSKELYALETLRNQALNTPKDNCAILKRYFCQLESLLNRFPKLRDKKVIFQFTWKDLYNSKVQEYNDIGYEQAAVLYNVAAAHTQAGAAVNRTDIEGMKLACTHFQCAAWAFGEIRERYINMDEFGDCFTTELLVFMQQVSFAQAQECILEKSLIDNRKPNIVAKVTAQIVVYYGAALAALLTGGDDGPVAHVVDSAVYKQWKKYVRFKISYLSCILYLYQGQHAEEQRKMGERVTLYEAAWEKLEEARKESKGLPDIKEINESLIFTADVVEAKRKNAKNENEFIYHESVPELATISAVQGANLVNGIGFSATDPEIAGEDIFARLVPMKAHEASSMYSEEKAKLLRKYGNKIEEKDGELASFMSSLTLDNLNINEEKANKIPQGIVDRCAALNANKTAIPELVQSMSRLAEICGDVEANLKEISMILQQEEKEEKEFQQLTGVQRTPNAHITELTREFQKYSEAHNRAGESNDTLRKAMELHINNLKILAKPLQDIQQSVPKLSSELNTAEVFKDVKLIVNKVNEMKAQRSQFHADLRIAVNDDDITTKIIAHDCEEDLQALFDREMAKHERLTQLIDQNLLAQENILKALTESYAKAAPVLKTLADVKNKREGFFASLAASYDVYEDLLAKSAKGLEFYNKLSANVQKLLSRCKSARDVQSEERQQRLKSVTHKPYASPIPPALLSTDSYQLNNTTPLSNPSTAATTTTSTTPKLRDYLNAKKAAKEKNLNTMPANANTPNYNAANPQQYIPPVRPNPLGSENPTQAVCSGGSSYYPPTSGTLPPTVGPNEPPPPYTQYYDTTGAGYTNPMFLQYQQNIAPPAYKPQASPNSQFTALNANMANMNLQQQPQQNSNNTTNPLTGVTNTGNYPQMSYNSLSNNPQNPLVYQGNNQNYLANQTTYPNNQQTYLNQTPLNNNNTTSSPYSTTNPSTSNITNNSLYATQSTVSITSQMYTPSPPVVTTAAATTYTPQPYFYGTNTPASNNLNPTYQQSSQQNNYQTPATSVPTNQPLYVATNQTGLPSSTTLLQSTVQNVVPPTMQAPFVVNHLPNTQTATATAGPTNLQQTPQLQNPLQVVGSSATMHPTAAVPVQSSSTSTALTSNAVTSTTTTNNAPFGSLSSSHTTMHPGYSFNPQTGNFNYNSGYQQTNPANQQFYGQYTTGAAAVNTQVGTTDSQSAGKINVATGFDSPIVSHTKPTPIATLKPEAKPSTNPADNMNYYNAPYGYQTNGNTPPIAPIQTGQLATGTPRPATPQQTTYQQQQTNIYMQSGTGTTANTKTTKSGNIYATSSQQSPMTPTIQQQQQPPAAKAPEVKPTAPTAPKPVINTKKSSNIDLLSDIDFSGVAAVPPPILPQPVLKPQVVSSPPASQVAAPTTPKKSEQKGETQQKDEKTKQVEDYINSTVDDQLSPLTETLPVAPLQQLTSPVDSPAIRKASFDNLSNCSDISSLDNFDWDSVSMRSDKPANNDQKHSGSTFQLKPLDPFNDDKTLKYFHKEVERFEKFIESLNVKMLNGHTPLSTKWKELQDLLNKEAPTRTTSIAKLFPEKNRSLDCLPYDHARVKLDKETDDYINAAFVKNLSTGCPNFIIAQTPQQNTINDFWSMIWSQKARTILSLHTPNEMLDPFWPQSLDKESNFDDFTVKCIKIIQLSHCVEYQLKLSMLGADAIIELSVLQIKTWTKSTPPLVVGIARNALQAHQQRCLDFNTPSSPLVLNCLTGSERSEIVAIGISAILATQNKRPVLINVIDVWLRICSQRQKALRDVETLEQSLQIVLNHAHDVLNKRGIMTSYQMKIAPQVTAQEKQATKDPLNELDALWKLK</sequence>
<feature type="region of interest" description="Disordered" evidence="5">
    <location>
        <begin position="1023"/>
        <end position="1047"/>
    </location>
</feature>
<keyword evidence="9" id="KW-1185">Reference proteome</keyword>
<evidence type="ECO:0000259" key="6">
    <source>
        <dbReference type="PROSITE" id="PS50055"/>
    </source>
</evidence>
<name>A0A0L0CJF4_LUCCU</name>
<dbReference type="GO" id="GO:0032456">
    <property type="term" value="P:endocytic recycling"/>
    <property type="evidence" value="ECO:0007669"/>
    <property type="project" value="TreeGrafter"/>
</dbReference>
<dbReference type="PANTHER" id="PTHR23030">
    <property type="entry name" value="PCD6 INTERACTING PROTEIN-RELATED"/>
    <property type="match status" value="1"/>
</dbReference>
<proteinExistence type="predicted"/>
<reference evidence="8 9" key="1">
    <citation type="journal article" date="2015" name="Nat. Commun.">
        <title>Lucilia cuprina genome unlocks parasitic fly biology to underpin future interventions.</title>
        <authorList>
            <person name="Anstead C.A."/>
            <person name="Korhonen P.K."/>
            <person name="Young N.D."/>
            <person name="Hall R.S."/>
            <person name="Jex A.R."/>
            <person name="Murali S.C."/>
            <person name="Hughes D.S."/>
            <person name="Lee S.F."/>
            <person name="Perry T."/>
            <person name="Stroehlein A.J."/>
            <person name="Ansell B.R."/>
            <person name="Breugelmans B."/>
            <person name="Hofmann A."/>
            <person name="Qu J."/>
            <person name="Dugan S."/>
            <person name="Lee S.L."/>
            <person name="Chao H."/>
            <person name="Dinh H."/>
            <person name="Han Y."/>
            <person name="Doddapaneni H.V."/>
            <person name="Worley K.C."/>
            <person name="Muzny D.M."/>
            <person name="Ioannidis P."/>
            <person name="Waterhouse R.M."/>
            <person name="Zdobnov E.M."/>
            <person name="James P.J."/>
            <person name="Bagnall N.H."/>
            <person name="Kotze A.C."/>
            <person name="Gibbs R.A."/>
            <person name="Richards S."/>
            <person name="Batterham P."/>
            <person name="Gasser R.B."/>
        </authorList>
    </citation>
    <scope>NUCLEOTIDE SEQUENCE [LARGE SCALE GENOMIC DNA]</scope>
    <source>
        <strain evidence="8 9">LS</strain>
        <tissue evidence="8">Full body</tissue>
    </source>
</reference>
<dbReference type="Pfam" id="PF03097">
    <property type="entry name" value="BRO1"/>
    <property type="match status" value="1"/>
</dbReference>
<gene>
    <name evidence="8" type="ORF">FF38_03257</name>
</gene>
<dbReference type="Pfam" id="PF00102">
    <property type="entry name" value="Y_phosphatase"/>
    <property type="match status" value="1"/>
</dbReference>
<feature type="region of interest" description="Disordered" evidence="5">
    <location>
        <begin position="1400"/>
        <end position="1438"/>
    </location>
</feature>
<feature type="compositionally biased region" description="Low complexity" evidence="5">
    <location>
        <begin position="892"/>
        <end position="904"/>
    </location>
</feature>
<dbReference type="SMART" id="SM00194">
    <property type="entry name" value="PTPc"/>
    <property type="match status" value="1"/>
</dbReference>
<protein>
    <recommendedName>
        <fullName evidence="10">Tyrosine-protein phosphatase non-receptor type 23</fullName>
    </recommendedName>
</protein>
<evidence type="ECO:0008006" key="10">
    <source>
        <dbReference type="Google" id="ProtNLM"/>
    </source>
</evidence>
<feature type="compositionally biased region" description="Basic and acidic residues" evidence="5">
    <location>
        <begin position="1502"/>
        <end position="1513"/>
    </location>
</feature>
<dbReference type="OrthoDB" id="10266451at2759"/>
<dbReference type="PANTHER" id="PTHR23030:SF30">
    <property type="entry name" value="TYROSINE-PROTEIN PHOSPHATASE NON-RECEPTOR TYPE 23"/>
    <property type="match status" value="1"/>
</dbReference>
<dbReference type="InterPro" id="IPR029021">
    <property type="entry name" value="Prot-tyrosine_phosphatase-like"/>
</dbReference>
<dbReference type="Pfam" id="PF13949">
    <property type="entry name" value="ALIX_LYPXL_bnd"/>
    <property type="match status" value="1"/>
</dbReference>
<accession>A0A0L0CJF4</accession>
<evidence type="ECO:0000256" key="4">
    <source>
        <dbReference type="ARBA" id="ARBA00022753"/>
    </source>
</evidence>
<dbReference type="PRINTS" id="PR00700">
    <property type="entry name" value="PRTYPHPHTASE"/>
</dbReference>
<dbReference type="CDD" id="cd09234">
    <property type="entry name" value="V_HD-PTP_like"/>
    <property type="match status" value="1"/>
</dbReference>
<feature type="region of interest" description="Disordered" evidence="5">
    <location>
        <begin position="701"/>
        <end position="720"/>
    </location>
</feature>
<dbReference type="EMBL" id="JRES01000314">
    <property type="protein sequence ID" value="KNC32365.1"/>
    <property type="molecule type" value="Genomic_DNA"/>
</dbReference>
<feature type="compositionally biased region" description="Polar residues" evidence="5">
    <location>
        <begin position="905"/>
        <end position="928"/>
    </location>
</feature>
<dbReference type="SUPFAM" id="SSF52799">
    <property type="entry name" value="(Phosphotyrosine protein) phosphatases II"/>
    <property type="match status" value="1"/>
</dbReference>
<dbReference type="GO" id="GO:0043328">
    <property type="term" value="P:protein transport to vacuole involved in ubiquitin-dependent protein catabolic process via the multivesicular body sorting pathway"/>
    <property type="evidence" value="ECO:0007669"/>
    <property type="project" value="TreeGrafter"/>
</dbReference>
<dbReference type="PROSITE" id="PS50055">
    <property type="entry name" value="TYR_PHOSPHATASE_PTP"/>
    <property type="match status" value="1"/>
</dbReference>
<feature type="region of interest" description="Disordered" evidence="5">
    <location>
        <begin position="948"/>
        <end position="977"/>
    </location>
</feature>
<feature type="domain" description="Tyrosine-protein phosphatase" evidence="6">
    <location>
        <begin position="1560"/>
        <end position="1810"/>
    </location>
</feature>
<feature type="region of interest" description="Disordered" evidence="5">
    <location>
        <begin position="1154"/>
        <end position="1173"/>
    </location>
</feature>
<dbReference type="SMART" id="SM01041">
    <property type="entry name" value="BRO1"/>
    <property type="match status" value="1"/>
</dbReference>
<dbReference type="InterPro" id="IPR025304">
    <property type="entry name" value="ALIX_V_dom"/>
</dbReference>
<feature type="compositionally biased region" description="Low complexity" evidence="5">
    <location>
        <begin position="1400"/>
        <end position="1409"/>
    </location>
</feature>
<evidence type="ECO:0000256" key="5">
    <source>
        <dbReference type="SAM" id="MobiDB-lite"/>
    </source>
</evidence>
<dbReference type="InterPro" id="IPR004328">
    <property type="entry name" value="BRO1_dom"/>
</dbReference>
<feature type="region of interest" description="Disordered" evidence="5">
    <location>
        <begin position="1502"/>
        <end position="1522"/>
    </location>
</feature>
<dbReference type="OMA" id="VPMKVHE"/>
<dbReference type="GO" id="GO:0045022">
    <property type="term" value="P:early endosome to late endosome transport"/>
    <property type="evidence" value="ECO:0007669"/>
    <property type="project" value="TreeGrafter"/>
</dbReference>
<feature type="compositionally biased region" description="Basic and acidic residues" evidence="5">
    <location>
        <begin position="1420"/>
        <end position="1438"/>
    </location>
</feature>
<feature type="region of interest" description="Disordered" evidence="5">
    <location>
        <begin position="892"/>
        <end position="928"/>
    </location>
</feature>
<dbReference type="GO" id="GO:0005768">
    <property type="term" value="C:endosome"/>
    <property type="evidence" value="ECO:0007669"/>
    <property type="project" value="UniProtKB-SubCell"/>
</dbReference>
<dbReference type="GO" id="GO:0004725">
    <property type="term" value="F:protein tyrosine phosphatase activity"/>
    <property type="evidence" value="ECO:0007669"/>
    <property type="project" value="InterPro"/>
</dbReference>
<dbReference type="InterPro" id="IPR000242">
    <property type="entry name" value="PTP_cat"/>
</dbReference>
<comment type="subcellular location">
    <subcellularLocation>
        <location evidence="2">Cytoplasm</location>
    </subcellularLocation>
    <subcellularLocation>
        <location evidence="1">Endosome</location>
    </subcellularLocation>
</comment>
<feature type="region of interest" description="Disordered" evidence="5">
    <location>
        <begin position="1314"/>
        <end position="1371"/>
    </location>
</feature>
<keyword evidence="3" id="KW-0963">Cytoplasm</keyword>
<evidence type="ECO:0000313" key="9">
    <source>
        <dbReference type="Proteomes" id="UP000037069"/>
    </source>
</evidence>
<dbReference type="InterPro" id="IPR038499">
    <property type="entry name" value="BRO1_sf"/>
</dbReference>
<evidence type="ECO:0000256" key="1">
    <source>
        <dbReference type="ARBA" id="ARBA00004177"/>
    </source>
</evidence>
<dbReference type="CDD" id="cd00047">
    <property type="entry name" value="PTPc"/>
    <property type="match status" value="1"/>
</dbReference>
<feature type="domain" description="BRO1" evidence="7">
    <location>
        <begin position="8"/>
        <end position="401"/>
    </location>
</feature>
<dbReference type="Gene3D" id="1.20.140.50">
    <property type="entry name" value="alix/aip1 like domains"/>
    <property type="match status" value="1"/>
</dbReference>
<evidence type="ECO:0000313" key="8">
    <source>
        <dbReference type="EMBL" id="KNC32365.1"/>
    </source>
</evidence>